<name>A0ABW5PEI0_9BACL</name>
<sequence>MSLMQDIFSILQAGAASAMTTEQIIEQEIKDWLTSSQRSQMLAGERYYKGDTDILQRVRTVVGEGGKLEPAKNLADNRLVHQFIRKLTDQKVGYLLSKPIAIQTDNAKYQELLGDLFDKNTLRLLKNIGKEAINKGKAWVQVYYNPSGQLAFKKIPSEEIIPLWVDSAHTELQAVIRTYDVTGYEGTTKKNLTKVEYWDTQGVKKYELVDGKLTPDMDQESSQSHFSAIVDGVEQAYNWERVPFICFKYNDEELPLIQFLKSLVDDYDKRKSDNSNNLEDLPNSIFVIKGYDGTEAGELRKNLSTYRLIKVDGEGNSGVDTISLEIDTEAYKTHMEMNRKDIYEFGRGVDTSAKEFSSNASGVALRSLYNDLDMDANTLETEFQASLEQLCWFIDMHLINSGQGDYTKEPVEFLFNRDILINETDTITNVKNSVGILSQETILANHPWVQDAKEELKRVQEEEQAAPDDPQGYGGLGKDKTPPEGGGTQ</sequence>
<dbReference type="EMBL" id="JBHUME010000008">
    <property type="protein sequence ID" value="MFD2613553.1"/>
    <property type="molecule type" value="Genomic_DNA"/>
</dbReference>
<dbReference type="Proteomes" id="UP001597541">
    <property type="component" value="Unassembled WGS sequence"/>
</dbReference>
<keyword evidence="3" id="KW-1185">Reference proteome</keyword>
<evidence type="ECO:0000313" key="3">
    <source>
        <dbReference type="Proteomes" id="UP001597541"/>
    </source>
</evidence>
<dbReference type="Pfam" id="PF05133">
    <property type="entry name" value="SPP1_portal"/>
    <property type="match status" value="1"/>
</dbReference>
<evidence type="ECO:0000256" key="1">
    <source>
        <dbReference type="SAM" id="MobiDB-lite"/>
    </source>
</evidence>
<evidence type="ECO:0000313" key="2">
    <source>
        <dbReference type="EMBL" id="MFD2613553.1"/>
    </source>
</evidence>
<comment type="caution">
    <text evidence="2">The sequence shown here is derived from an EMBL/GenBank/DDBJ whole genome shotgun (WGS) entry which is preliminary data.</text>
</comment>
<organism evidence="2 3">
    <name type="scientific">Paenibacillus gansuensis</name>
    <dbReference type="NCBI Taxonomy" id="306542"/>
    <lineage>
        <taxon>Bacteria</taxon>
        <taxon>Bacillati</taxon>
        <taxon>Bacillota</taxon>
        <taxon>Bacilli</taxon>
        <taxon>Bacillales</taxon>
        <taxon>Paenibacillaceae</taxon>
        <taxon>Paenibacillus</taxon>
    </lineage>
</organism>
<accession>A0ABW5PEI0</accession>
<dbReference type="InterPro" id="IPR021145">
    <property type="entry name" value="Portal_protein_SPP1_Gp6-like"/>
</dbReference>
<proteinExistence type="predicted"/>
<reference evidence="3" key="1">
    <citation type="journal article" date="2019" name="Int. J. Syst. Evol. Microbiol.">
        <title>The Global Catalogue of Microorganisms (GCM) 10K type strain sequencing project: providing services to taxonomists for standard genome sequencing and annotation.</title>
        <authorList>
            <consortium name="The Broad Institute Genomics Platform"/>
            <consortium name="The Broad Institute Genome Sequencing Center for Infectious Disease"/>
            <person name="Wu L."/>
            <person name="Ma J."/>
        </authorList>
    </citation>
    <scope>NUCLEOTIDE SEQUENCE [LARGE SCALE GENOMIC DNA]</scope>
    <source>
        <strain evidence="3">KCTC 3950</strain>
    </source>
</reference>
<protein>
    <submittedName>
        <fullName evidence="2">Phage portal protein</fullName>
    </submittedName>
</protein>
<feature type="region of interest" description="Disordered" evidence="1">
    <location>
        <begin position="453"/>
        <end position="489"/>
    </location>
</feature>
<dbReference type="InterPro" id="IPR006428">
    <property type="entry name" value="Portal_SPP1-type"/>
</dbReference>
<dbReference type="NCBIfam" id="TIGR01538">
    <property type="entry name" value="portal_SPP1"/>
    <property type="match status" value="1"/>
</dbReference>
<gene>
    <name evidence="2" type="ORF">ACFSUF_14065</name>
</gene>
<dbReference type="RefSeq" id="WP_377603559.1">
    <property type="nucleotide sequence ID" value="NZ_JBHUME010000008.1"/>
</dbReference>